<evidence type="ECO:0000256" key="1">
    <source>
        <dbReference type="SAM" id="SignalP"/>
    </source>
</evidence>
<dbReference type="OrthoDB" id="7744610at2"/>
<dbReference type="RefSeq" id="WP_085888483.1">
    <property type="nucleotide sequence ID" value="NZ_FWFN01000004.1"/>
</dbReference>
<proteinExistence type="predicted"/>
<dbReference type="Proteomes" id="UP000193963">
    <property type="component" value="Unassembled WGS sequence"/>
</dbReference>
<sequence length="108" mass="11470">MKRLAAGVAGAILLASAAQAQPVTRAQTTAESAPVIHLSCYRGPTERVIWDRPDGTFVEDLVAYGYDYANAEAIARTICTDQSLVGKPDAMAEALKATVRKVPPAGRR</sequence>
<keyword evidence="1" id="KW-0732">Signal</keyword>
<accession>A0A1X6ZFF1</accession>
<feature type="signal peptide" evidence="1">
    <location>
        <begin position="1"/>
        <end position="20"/>
    </location>
</feature>
<dbReference type="EMBL" id="FWFN01000004">
    <property type="protein sequence ID" value="SLN50231.1"/>
    <property type="molecule type" value="Genomic_DNA"/>
</dbReference>
<feature type="chain" id="PRO_5012372005" description="KTSC domain-containing protein" evidence="1">
    <location>
        <begin position="21"/>
        <end position="108"/>
    </location>
</feature>
<organism evidence="2 3">
    <name type="scientific">Pseudooceanicola marinus</name>
    <dbReference type="NCBI Taxonomy" id="396013"/>
    <lineage>
        <taxon>Bacteria</taxon>
        <taxon>Pseudomonadati</taxon>
        <taxon>Pseudomonadota</taxon>
        <taxon>Alphaproteobacteria</taxon>
        <taxon>Rhodobacterales</taxon>
        <taxon>Paracoccaceae</taxon>
        <taxon>Pseudooceanicola</taxon>
    </lineage>
</organism>
<name>A0A1X6ZFF1_9RHOB</name>
<protein>
    <recommendedName>
        <fullName evidence="4">KTSC domain-containing protein</fullName>
    </recommendedName>
</protein>
<evidence type="ECO:0008006" key="4">
    <source>
        <dbReference type="Google" id="ProtNLM"/>
    </source>
</evidence>
<evidence type="ECO:0000313" key="2">
    <source>
        <dbReference type="EMBL" id="SLN50231.1"/>
    </source>
</evidence>
<reference evidence="2 3" key="1">
    <citation type="submission" date="2017-03" db="EMBL/GenBank/DDBJ databases">
        <authorList>
            <person name="Afonso C.L."/>
            <person name="Miller P.J."/>
            <person name="Scott M.A."/>
            <person name="Spackman E."/>
            <person name="Goraichik I."/>
            <person name="Dimitrov K.M."/>
            <person name="Suarez D.L."/>
            <person name="Swayne D.E."/>
        </authorList>
    </citation>
    <scope>NUCLEOTIDE SEQUENCE [LARGE SCALE GENOMIC DNA]</scope>
    <source>
        <strain evidence="2 3">CECT 7751</strain>
    </source>
</reference>
<keyword evidence="3" id="KW-1185">Reference proteome</keyword>
<dbReference type="AlphaFoldDB" id="A0A1X6ZFF1"/>
<gene>
    <name evidence="2" type="ORF">PSM7751_02449</name>
</gene>
<evidence type="ECO:0000313" key="3">
    <source>
        <dbReference type="Proteomes" id="UP000193963"/>
    </source>
</evidence>